<reference evidence="1 2" key="1">
    <citation type="submission" date="2023-07" db="EMBL/GenBank/DDBJ databases">
        <title>Genomic Encyclopedia of Type Strains, Phase IV (KMG-IV): sequencing the most valuable type-strain genomes for metagenomic binning, comparative biology and taxonomic classification.</title>
        <authorList>
            <person name="Goeker M."/>
        </authorList>
    </citation>
    <scope>NUCLEOTIDE SEQUENCE [LARGE SCALE GENOMIC DNA]</scope>
    <source>
        <strain evidence="1 2">DSM 27594</strain>
    </source>
</reference>
<dbReference type="Gene3D" id="3.40.50.2000">
    <property type="entry name" value="Glycogen Phosphorylase B"/>
    <property type="match status" value="1"/>
</dbReference>
<dbReference type="Proteomes" id="UP001224122">
    <property type="component" value="Unassembled WGS sequence"/>
</dbReference>
<name>A0ABT9XTP7_9BACI</name>
<gene>
    <name evidence="1" type="ORF">J2S10_002081</name>
</gene>
<sequence length="72" mass="8013">MKKSSVISKKRLIAAVINLFIFSGENGLIVENPEDPSCFAEKITEILSDKSLMKKMKKKEENLQSLNLSGTV</sequence>
<evidence type="ECO:0000313" key="2">
    <source>
        <dbReference type="Proteomes" id="UP001224122"/>
    </source>
</evidence>
<protein>
    <submittedName>
        <fullName evidence="1">Glycosyltransferase involved in cell wall biosynthesis</fullName>
    </submittedName>
</protein>
<proteinExistence type="predicted"/>
<comment type="caution">
    <text evidence="1">The sequence shown here is derived from an EMBL/GenBank/DDBJ whole genome shotgun (WGS) entry which is preliminary data.</text>
</comment>
<dbReference type="RefSeq" id="WP_307407315.1">
    <property type="nucleotide sequence ID" value="NZ_JAUSTW010000003.1"/>
</dbReference>
<organism evidence="1 2">
    <name type="scientific">Neobacillus ginsengisoli</name>
    <dbReference type="NCBI Taxonomy" id="904295"/>
    <lineage>
        <taxon>Bacteria</taxon>
        <taxon>Bacillati</taxon>
        <taxon>Bacillota</taxon>
        <taxon>Bacilli</taxon>
        <taxon>Bacillales</taxon>
        <taxon>Bacillaceae</taxon>
        <taxon>Neobacillus</taxon>
    </lineage>
</organism>
<evidence type="ECO:0000313" key="1">
    <source>
        <dbReference type="EMBL" id="MDQ0198923.1"/>
    </source>
</evidence>
<dbReference type="EMBL" id="JAUSTW010000003">
    <property type="protein sequence ID" value="MDQ0198923.1"/>
    <property type="molecule type" value="Genomic_DNA"/>
</dbReference>
<accession>A0ABT9XTP7</accession>
<keyword evidence="2" id="KW-1185">Reference proteome</keyword>